<dbReference type="PROSITE" id="PS51384">
    <property type="entry name" value="FAD_FR"/>
    <property type="match status" value="1"/>
</dbReference>
<reference evidence="3 5" key="1">
    <citation type="submission" date="2017-09" db="EMBL/GenBank/DDBJ databases">
        <title>Bacterial strain isolated from the female urinary microbiota.</title>
        <authorList>
            <person name="Thomas-White K."/>
            <person name="Kumar N."/>
            <person name="Forster S."/>
            <person name="Putonti C."/>
            <person name="Lawley T."/>
            <person name="Wolfe A.J."/>
        </authorList>
    </citation>
    <scope>NUCLEOTIDE SEQUENCE [LARGE SCALE GENOMIC DNA]</scope>
    <source>
        <strain evidence="3 5">UMB0680</strain>
    </source>
</reference>
<dbReference type="EMBL" id="PNFZ01000004">
    <property type="protein sequence ID" value="PMB97962.1"/>
    <property type="molecule type" value="Genomic_DNA"/>
</dbReference>
<accession>A0A2N6PGZ5</accession>
<evidence type="ECO:0000313" key="3">
    <source>
        <dbReference type="EMBL" id="PMB97962.1"/>
    </source>
</evidence>
<dbReference type="Proteomes" id="UP000235703">
    <property type="component" value="Unassembled WGS sequence"/>
</dbReference>
<evidence type="ECO:0000256" key="1">
    <source>
        <dbReference type="SAM" id="MobiDB-lite"/>
    </source>
</evidence>
<gene>
    <name evidence="3" type="ORF">CJ198_09105</name>
    <name evidence="4" type="ORF">EW640_12180</name>
</gene>
<reference evidence="4 6" key="2">
    <citation type="submission" date="2019-02" db="EMBL/GenBank/DDBJ databases">
        <title>Complete Genome Sequence and Methylome Analysis of Brevibacterium luteolum NEB1784.</title>
        <authorList>
            <person name="Fomenkov A."/>
            <person name="Roberts R.J."/>
        </authorList>
    </citation>
    <scope>NUCLEOTIDE SEQUENCE [LARGE SCALE GENOMIC DNA]</scope>
    <source>
        <strain evidence="4 6">NEB1784</strain>
    </source>
</reference>
<feature type="domain" description="FAD-binding FR-type" evidence="2">
    <location>
        <begin position="17"/>
        <end position="143"/>
    </location>
</feature>
<evidence type="ECO:0000313" key="6">
    <source>
        <dbReference type="Proteomes" id="UP000501518"/>
    </source>
</evidence>
<dbReference type="CDD" id="cd06193">
    <property type="entry name" value="siderophore_interacting"/>
    <property type="match status" value="1"/>
</dbReference>
<keyword evidence="5" id="KW-1185">Reference proteome</keyword>
<dbReference type="Pfam" id="PF08021">
    <property type="entry name" value="FAD_binding_9"/>
    <property type="match status" value="1"/>
</dbReference>
<protein>
    <submittedName>
        <fullName evidence="3">NADPH-dependent ferric siderophore reductase</fullName>
    </submittedName>
    <submittedName>
        <fullName evidence="4">Siderophore-interacting protein</fullName>
    </submittedName>
</protein>
<proteinExistence type="predicted"/>
<dbReference type="OrthoDB" id="3291337at2"/>
<evidence type="ECO:0000259" key="2">
    <source>
        <dbReference type="PROSITE" id="PS51384"/>
    </source>
</evidence>
<dbReference type="Gene3D" id="3.40.50.80">
    <property type="entry name" value="Nucleotide-binding domain of ferredoxin-NADP reductase (FNR) module"/>
    <property type="match status" value="1"/>
</dbReference>
<dbReference type="EMBL" id="CP035810">
    <property type="protein sequence ID" value="QIN29947.1"/>
    <property type="molecule type" value="Genomic_DNA"/>
</dbReference>
<dbReference type="InterPro" id="IPR013113">
    <property type="entry name" value="SIP_FAD-bd"/>
</dbReference>
<dbReference type="InterPro" id="IPR007037">
    <property type="entry name" value="SIP_rossman_dom"/>
</dbReference>
<feature type="region of interest" description="Disordered" evidence="1">
    <location>
        <begin position="245"/>
        <end position="272"/>
    </location>
</feature>
<dbReference type="PANTHER" id="PTHR30157">
    <property type="entry name" value="FERRIC REDUCTASE, NADPH-DEPENDENT"/>
    <property type="match status" value="1"/>
</dbReference>
<organism evidence="3 5">
    <name type="scientific">Brevibacterium luteolum</name>
    <dbReference type="NCBI Taxonomy" id="199591"/>
    <lineage>
        <taxon>Bacteria</taxon>
        <taxon>Bacillati</taxon>
        <taxon>Actinomycetota</taxon>
        <taxon>Actinomycetes</taxon>
        <taxon>Micrococcales</taxon>
        <taxon>Brevibacteriaceae</taxon>
        <taxon>Brevibacterium</taxon>
    </lineage>
</organism>
<evidence type="ECO:0000313" key="5">
    <source>
        <dbReference type="Proteomes" id="UP000235703"/>
    </source>
</evidence>
<feature type="compositionally biased region" description="Low complexity" evidence="1">
    <location>
        <begin position="245"/>
        <end position="262"/>
    </location>
</feature>
<dbReference type="Gene3D" id="2.40.30.10">
    <property type="entry name" value="Translation factors"/>
    <property type="match status" value="1"/>
</dbReference>
<dbReference type="GO" id="GO:0016491">
    <property type="term" value="F:oxidoreductase activity"/>
    <property type="evidence" value="ECO:0007669"/>
    <property type="project" value="InterPro"/>
</dbReference>
<dbReference type="Proteomes" id="UP000501518">
    <property type="component" value="Chromosome"/>
</dbReference>
<dbReference type="KEGG" id="blut:EW640_12180"/>
<dbReference type="InterPro" id="IPR039374">
    <property type="entry name" value="SIP_fam"/>
</dbReference>
<evidence type="ECO:0000313" key="4">
    <source>
        <dbReference type="EMBL" id="QIN29947.1"/>
    </source>
</evidence>
<name>A0A2N6PGZ5_9MICO</name>
<dbReference type="InterPro" id="IPR017927">
    <property type="entry name" value="FAD-bd_FR_type"/>
</dbReference>
<dbReference type="AlphaFoldDB" id="A0A2N6PGZ5"/>
<dbReference type="Pfam" id="PF04954">
    <property type="entry name" value="SIP"/>
    <property type="match status" value="1"/>
</dbReference>
<sequence>MEDAPLMTTADRSQNPYTAFPAALVERTQLSPHFTRLTFAGDALRAFGGTRLDQRMKLVLADDRQRAAALAAPDWLTWWREQPAEDRPQIRTYTVRAVDQAAGRVVVDFVTHGTSSPASRFALTAALGQEVILVGPDARVPGHDTSGVAYRPGAAEQIVLIGDETAVPAIANACEQRDGSPARLRAFIEVPTSADILDLDCRADDVITWLPRLAESGAPTAARGEQLCAAVAAWAAAHSAAGAEAGAGPDAAAGDARMATPASGTGETEPDSGEALLWEEAEAAGALYTWVAADAPTVKQVRRILLNDHGFDKRQCSFMGYWKPGVSGN</sequence>
<dbReference type="PANTHER" id="PTHR30157:SF0">
    <property type="entry name" value="NADPH-DEPENDENT FERRIC-CHELATE REDUCTASE"/>
    <property type="match status" value="1"/>
</dbReference>
<dbReference type="InterPro" id="IPR039261">
    <property type="entry name" value="FNR_nucleotide-bd"/>
</dbReference>